<dbReference type="GO" id="GO:0032875">
    <property type="term" value="P:regulation of DNA endoreduplication"/>
    <property type="evidence" value="ECO:0007669"/>
    <property type="project" value="InterPro"/>
</dbReference>
<feature type="region of interest" description="Disordered" evidence="3">
    <location>
        <begin position="19"/>
        <end position="46"/>
    </location>
</feature>
<organism evidence="4 5">
    <name type="scientific">Buddleja alternifolia</name>
    <dbReference type="NCBI Taxonomy" id="168488"/>
    <lineage>
        <taxon>Eukaryota</taxon>
        <taxon>Viridiplantae</taxon>
        <taxon>Streptophyta</taxon>
        <taxon>Embryophyta</taxon>
        <taxon>Tracheophyta</taxon>
        <taxon>Spermatophyta</taxon>
        <taxon>Magnoliopsida</taxon>
        <taxon>eudicotyledons</taxon>
        <taxon>Gunneridae</taxon>
        <taxon>Pentapetalae</taxon>
        <taxon>asterids</taxon>
        <taxon>lamiids</taxon>
        <taxon>Lamiales</taxon>
        <taxon>Scrophulariaceae</taxon>
        <taxon>Buddlejeae</taxon>
        <taxon>Buddleja</taxon>
    </lineage>
</organism>
<dbReference type="GO" id="GO:0004860">
    <property type="term" value="F:protein kinase inhibitor activity"/>
    <property type="evidence" value="ECO:0007669"/>
    <property type="project" value="UniProtKB-KW"/>
</dbReference>
<keyword evidence="2" id="KW-0131">Cell cycle</keyword>
<name>A0AAV6Y2R4_9LAMI</name>
<reference evidence="4" key="1">
    <citation type="submission" date="2019-10" db="EMBL/GenBank/DDBJ databases">
        <authorList>
            <person name="Zhang R."/>
            <person name="Pan Y."/>
            <person name="Wang J."/>
            <person name="Ma R."/>
            <person name="Yu S."/>
        </authorList>
    </citation>
    <scope>NUCLEOTIDE SEQUENCE</scope>
    <source>
        <strain evidence="4">LA-IB0</strain>
        <tissue evidence="4">Leaf</tissue>
    </source>
</reference>
<feature type="compositionally biased region" description="Polar residues" evidence="3">
    <location>
        <begin position="19"/>
        <end position="43"/>
    </location>
</feature>
<accession>A0AAV6Y2R4</accession>
<dbReference type="AlphaFoldDB" id="A0AAV6Y2R4"/>
<dbReference type="EMBL" id="WHWC01000002">
    <property type="protein sequence ID" value="KAG8388998.1"/>
    <property type="molecule type" value="Genomic_DNA"/>
</dbReference>
<dbReference type="InterPro" id="IPR040389">
    <property type="entry name" value="SMR"/>
</dbReference>
<gene>
    <name evidence="4" type="ORF">BUALT_Bualt02G0183700</name>
</gene>
<dbReference type="GO" id="GO:0005634">
    <property type="term" value="C:nucleus"/>
    <property type="evidence" value="ECO:0007669"/>
    <property type="project" value="TreeGrafter"/>
</dbReference>
<proteinExistence type="predicted"/>
<evidence type="ECO:0000256" key="2">
    <source>
        <dbReference type="ARBA" id="ARBA00023306"/>
    </source>
</evidence>
<keyword evidence="5" id="KW-1185">Reference proteome</keyword>
<evidence type="ECO:0000256" key="3">
    <source>
        <dbReference type="SAM" id="MobiDB-lite"/>
    </source>
</evidence>
<dbReference type="PANTHER" id="PTHR33142">
    <property type="entry name" value="CYCLIN-DEPENDENT PROTEIN KINASE INHIBITOR SMR13"/>
    <property type="match status" value="1"/>
</dbReference>
<evidence type="ECO:0000313" key="4">
    <source>
        <dbReference type="EMBL" id="KAG8388998.1"/>
    </source>
</evidence>
<sequence length="158" mass="17870">MGPSCRRTIRSTRRRTLFNNQDKSVLVSTTANPPLKPSSNNDYDSSKADDLEIAEMPNNSACSTPKAKRFRIPEIQTCPPAPKKRRIVTSTCSPRRTNTPIAFFASPDIELFFYFALRGSPLHIKLSNVLFILMPLCSLKASTKRPQHILHLKLEQRT</sequence>
<evidence type="ECO:0000313" key="5">
    <source>
        <dbReference type="Proteomes" id="UP000826271"/>
    </source>
</evidence>
<dbReference type="Proteomes" id="UP000826271">
    <property type="component" value="Unassembled WGS sequence"/>
</dbReference>
<comment type="caution">
    <text evidence="4">The sequence shown here is derived from an EMBL/GenBank/DDBJ whole genome shotgun (WGS) entry which is preliminary data.</text>
</comment>
<keyword evidence="1" id="KW-0649">Protein kinase inhibitor</keyword>
<protein>
    <submittedName>
        <fullName evidence="4">Uncharacterized protein</fullName>
    </submittedName>
</protein>
<dbReference type="PANTHER" id="PTHR33142:SF8">
    <property type="entry name" value="CYCLIN-DEPENDENT PROTEIN KINASE INHIBITOR SMR9"/>
    <property type="match status" value="1"/>
</dbReference>
<evidence type="ECO:0000256" key="1">
    <source>
        <dbReference type="ARBA" id="ARBA00023013"/>
    </source>
</evidence>